<evidence type="ECO:0000313" key="5">
    <source>
        <dbReference type="WBParaSite" id="Hba_20250"/>
    </source>
</evidence>
<dbReference type="Proteomes" id="UP000095283">
    <property type="component" value="Unplaced"/>
</dbReference>
<feature type="compositionally biased region" description="Pro residues" evidence="1">
    <location>
        <begin position="553"/>
        <end position="563"/>
    </location>
</feature>
<dbReference type="GO" id="GO:0005829">
    <property type="term" value="C:cytosol"/>
    <property type="evidence" value="ECO:0007669"/>
    <property type="project" value="TreeGrafter"/>
</dbReference>
<evidence type="ECO:0000259" key="3">
    <source>
        <dbReference type="PROSITE" id="PS00028"/>
    </source>
</evidence>
<protein>
    <submittedName>
        <fullName evidence="5">C2H2-type domain-containing protein</fullName>
    </submittedName>
</protein>
<dbReference type="GO" id="GO:0016020">
    <property type="term" value="C:membrane"/>
    <property type="evidence" value="ECO:0007669"/>
    <property type="project" value="TreeGrafter"/>
</dbReference>
<dbReference type="GO" id="GO:0017124">
    <property type="term" value="F:SH3 domain binding"/>
    <property type="evidence" value="ECO:0007669"/>
    <property type="project" value="TreeGrafter"/>
</dbReference>
<reference evidence="5" key="1">
    <citation type="submission" date="2016-11" db="UniProtKB">
        <authorList>
            <consortium name="WormBaseParasite"/>
        </authorList>
    </citation>
    <scope>IDENTIFICATION</scope>
</reference>
<feature type="region of interest" description="Disordered" evidence="1">
    <location>
        <begin position="549"/>
        <end position="581"/>
    </location>
</feature>
<feature type="region of interest" description="Disordered" evidence="1">
    <location>
        <begin position="154"/>
        <end position="327"/>
    </location>
</feature>
<organism evidence="4 5">
    <name type="scientific">Heterorhabditis bacteriophora</name>
    <name type="common">Entomopathogenic nematode worm</name>
    <dbReference type="NCBI Taxonomy" id="37862"/>
    <lineage>
        <taxon>Eukaryota</taxon>
        <taxon>Metazoa</taxon>
        <taxon>Ecdysozoa</taxon>
        <taxon>Nematoda</taxon>
        <taxon>Chromadorea</taxon>
        <taxon>Rhabditida</taxon>
        <taxon>Rhabditina</taxon>
        <taxon>Rhabditomorpha</taxon>
        <taxon>Strongyloidea</taxon>
        <taxon>Heterorhabditidae</taxon>
        <taxon>Heterorhabditis</taxon>
    </lineage>
</organism>
<dbReference type="GO" id="GO:0003723">
    <property type="term" value="F:RNA binding"/>
    <property type="evidence" value="ECO:0007669"/>
    <property type="project" value="InterPro"/>
</dbReference>
<feature type="compositionally biased region" description="Basic and acidic residues" evidence="1">
    <location>
        <begin position="266"/>
        <end position="285"/>
    </location>
</feature>
<keyword evidence="2" id="KW-0472">Membrane</keyword>
<dbReference type="PROSITE" id="PS00028">
    <property type="entry name" value="ZINC_FINGER_C2H2_1"/>
    <property type="match status" value="1"/>
</dbReference>
<accession>A0A1I7XR23</accession>
<sequence length="581" mass="66071">MPSRCELCRINFETSLELEVHDLSLSHHIKLEAKGSEQHSCGICSFTCSTLSEYSKHVDSESHRKKRDRLRAVIDTMDAGENRVVEFFIATHIHNLYLFILMFLAHTYLRMTYPTPNMNNLPTGPPPARTQCYVPSNFSTRCGRDKYNECPPAASSNHHYAKRSGHHEYDSPWNASQLPPYNHGNKECYNRESSSPRFSQQNTDRNYRGRSRTMEKNDRRDRRDEREHHQVEEKNEPLRKKVRSNENPDVEDLPKRGLLARLSLRVKKDKDSLSKSKNKEREKQKCKPSSKNADDTISSTNQPSFEGRAHASEKKTKRKRIVPSQVSMKDRTKKWELVAVKGKASYLKNRSQRMMKDRMSKYRLVDKNGRLVEDIPEEDGQTVSALNHTASVSSAPSHIWGTGPEVHQRDSHNSISMQTETNPLSQTLNTTPSLGVAAINETSIYASMHCELPMSTPRHYGDAVRAYENCSNMSINHSYKTQVLNEVESAVNNIQIPDDLNKASLCGQIGSDVPSIHSSLILEDGSMSSRMDISTANSRTVEVVTIKSELNESPPPETLPSPPQFDQTVRHYSQVSNSKYL</sequence>
<feature type="transmembrane region" description="Helical" evidence="2">
    <location>
        <begin position="87"/>
        <end position="109"/>
    </location>
</feature>
<keyword evidence="2" id="KW-1133">Transmembrane helix</keyword>
<evidence type="ECO:0000313" key="4">
    <source>
        <dbReference type="Proteomes" id="UP000095283"/>
    </source>
</evidence>
<name>A0A1I7XR23_HETBA</name>
<feature type="compositionally biased region" description="Polar residues" evidence="1">
    <location>
        <begin position="191"/>
        <end position="204"/>
    </location>
</feature>
<dbReference type="WBParaSite" id="Hba_20250">
    <property type="protein sequence ID" value="Hba_20250"/>
    <property type="gene ID" value="Hba_20250"/>
</dbReference>
<keyword evidence="4" id="KW-1185">Reference proteome</keyword>
<dbReference type="AlphaFoldDB" id="A0A1I7XR23"/>
<dbReference type="PANTHER" id="PTHR14435:SF2">
    <property type="entry name" value="ZINC FINGER PROTEIN 106"/>
    <property type="match status" value="1"/>
</dbReference>
<evidence type="ECO:0000256" key="2">
    <source>
        <dbReference type="SAM" id="Phobius"/>
    </source>
</evidence>
<keyword evidence="2" id="KW-0812">Transmembrane</keyword>
<proteinExistence type="predicted"/>
<evidence type="ECO:0000256" key="1">
    <source>
        <dbReference type="SAM" id="MobiDB-lite"/>
    </source>
</evidence>
<feature type="domain" description="C2H2-type" evidence="3">
    <location>
        <begin position="41"/>
        <end position="63"/>
    </location>
</feature>
<dbReference type="InterPro" id="IPR042622">
    <property type="entry name" value="Znf106"/>
</dbReference>
<dbReference type="InterPro" id="IPR013087">
    <property type="entry name" value="Znf_C2H2_type"/>
</dbReference>
<feature type="compositionally biased region" description="Polar residues" evidence="1">
    <location>
        <begin position="287"/>
        <end position="304"/>
    </location>
</feature>
<feature type="compositionally biased region" description="Polar residues" evidence="1">
    <location>
        <begin position="564"/>
        <end position="581"/>
    </location>
</feature>
<feature type="compositionally biased region" description="Basic and acidic residues" evidence="1">
    <location>
        <begin position="212"/>
        <end position="246"/>
    </location>
</feature>
<dbReference type="PANTHER" id="PTHR14435">
    <property type="entry name" value="ZINC FINGER PROTEIN 106"/>
    <property type="match status" value="1"/>
</dbReference>